<sequence length="94" mass="10419">MLLVCIFTLSYIKGVLGDIKRKRFWACPCGPGYPLQVLAPEKGAAGFPFLSLTQHPAHERPGRMKAKTNKQGYKQPTAESTQRSQKLFPLSAKS</sequence>
<gene>
    <name evidence="2" type="ORF">DSL64_28345</name>
</gene>
<dbReference type="AlphaFoldDB" id="A0A3D8Y5L5"/>
<organism evidence="2 3">
    <name type="scientific">Dyadobacter luteus</name>
    <dbReference type="NCBI Taxonomy" id="2259619"/>
    <lineage>
        <taxon>Bacteria</taxon>
        <taxon>Pseudomonadati</taxon>
        <taxon>Bacteroidota</taxon>
        <taxon>Cytophagia</taxon>
        <taxon>Cytophagales</taxon>
        <taxon>Spirosomataceae</taxon>
        <taxon>Dyadobacter</taxon>
    </lineage>
</organism>
<evidence type="ECO:0000313" key="2">
    <source>
        <dbReference type="EMBL" id="REA55274.1"/>
    </source>
</evidence>
<dbReference type="EMBL" id="QNUL01000048">
    <property type="protein sequence ID" value="REA55274.1"/>
    <property type="molecule type" value="Genomic_DNA"/>
</dbReference>
<evidence type="ECO:0000256" key="1">
    <source>
        <dbReference type="SAM" id="MobiDB-lite"/>
    </source>
</evidence>
<keyword evidence="3" id="KW-1185">Reference proteome</keyword>
<protein>
    <submittedName>
        <fullName evidence="2">Uncharacterized protein</fullName>
    </submittedName>
</protein>
<dbReference type="Proteomes" id="UP000256373">
    <property type="component" value="Unassembled WGS sequence"/>
</dbReference>
<feature type="compositionally biased region" description="Polar residues" evidence="1">
    <location>
        <begin position="69"/>
        <end position="85"/>
    </location>
</feature>
<evidence type="ECO:0000313" key="3">
    <source>
        <dbReference type="Proteomes" id="UP000256373"/>
    </source>
</evidence>
<feature type="region of interest" description="Disordered" evidence="1">
    <location>
        <begin position="57"/>
        <end position="94"/>
    </location>
</feature>
<proteinExistence type="predicted"/>
<comment type="caution">
    <text evidence="2">The sequence shown here is derived from an EMBL/GenBank/DDBJ whole genome shotgun (WGS) entry which is preliminary data.</text>
</comment>
<reference evidence="2 3" key="1">
    <citation type="submission" date="2018-07" db="EMBL/GenBank/DDBJ databases">
        <title>Dyadobacter roseus sp. nov., isolated from rose rhizosphere soil.</title>
        <authorList>
            <person name="Chen L."/>
        </authorList>
    </citation>
    <scope>NUCLEOTIDE SEQUENCE [LARGE SCALE GENOMIC DNA]</scope>
    <source>
        <strain evidence="2 3">RS19</strain>
    </source>
</reference>
<accession>A0A3D8Y5L5</accession>
<name>A0A3D8Y5L5_9BACT</name>